<keyword evidence="7" id="KW-0472">Membrane</keyword>
<evidence type="ECO:0000256" key="7">
    <source>
        <dbReference type="ARBA" id="ARBA00023136"/>
    </source>
</evidence>
<dbReference type="Pfam" id="PF07244">
    <property type="entry name" value="POTRA"/>
    <property type="match status" value="1"/>
</dbReference>
<comment type="subcellular location">
    <subcellularLocation>
        <location evidence="1">Cell outer membrane</location>
    </subcellularLocation>
</comment>
<dbReference type="InterPro" id="IPR035243">
    <property type="entry name" value="TamA_POTRA_Dom_1"/>
</dbReference>
<evidence type="ECO:0000256" key="10">
    <source>
        <dbReference type="ARBA" id="ARBA00093548"/>
    </source>
</evidence>
<dbReference type="Gene3D" id="2.40.160.50">
    <property type="entry name" value="membrane protein fhac: a member of the omp85/tpsb transporter family"/>
    <property type="match status" value="1"/>
</dbReference>
<keyword evidence="15" id="KW-1185">Reference proteome</keyword>
<proteinExistence type="inferred from homology"/>
<evidence type="ECO:0000313" key="15">
    <source>
        <dbReference type="Proteomes" id="UP000317199"/>
    </source>
</evidence>
<keyword evidence="5" id="KW-0812">Transmembrane</keyword>
<dbReference type="InterPro" id="IPR039910">
    <property type="entry name" value="D15-like"/>
</dbReference>
<comment type="subunit">
    <text evidence="10">Interacts with TamB to form the translocation and assembly module (TAM).</text>
</comment>
<dbReference type="GO" id="GO:0097347">
    <property type="term" value="C:TAM protein secretion complex"/>
    <property type="evidence" value="ECO:0007669"/>
    <property type="project" value="TreeGrafter"/>
</dbReference>
<dbReference type="KEGG" id="lyj:FKV23_16470"/>
<dbReference type="Gene3D" id="3.10.20.310">
    <property type="entry name" value="membrane protein fhac"/>
    <property type="match status" value="3"/>
</dbReference>
<dbReference type="GO" id="GO:0009279">
    <property type="term" value="C:cell outer membrane"/>
    <property type="evidence" value="ECO:0007669"/>
    <property type="project" value="UniProtKB-SubCell"/>
</dbReference>
<feature type="domain" description="TamA POTRA" evidence="13">
    <location>
        <begin position="48"/>
        <end position="125"/>
    </location>
</feature>
<keyword evidence="4" id="KW-1134">Transmembrane beta strand</keyword>
<evidence type="ECO:0000256" key="8">
    <source>
        <dbReference type="ARBA" id="ARBA00023237"/>
    </source>
</evidence>
<evidence type="ECO:0000259" key="12">
    <source>
        <dbReference type="Pfam" id="PF07244"/>
    </source>
</evidence>
<dbReference type="AlphaFoldDB" id="A0A514BVS9"/>
<accession>A0A514BVS9</accession>
<dbReference type="PANTHER" id="PTHR12815">
    <property type="entry name" value="SORTING AND ASSEMBLY MACHINERY SAMM50 PROTEIN FAMILY MEMBER"/>
    <property type="match status" value="1"/>
</dbReference>
<sequence>MPACSSAPAAKDPPPVVVRPSGRRLPGILASALLLLGSGTAHAIQVGEVGIHGLDEPMTENVRVALSLVDARGEELSWRRLGYLITAAEKETRKALEPFGYYDPQITVERRREGDAVAVSIRVEPGEPVRVRHSDIAIIGAGATDRYLKQDLAKFRPAPGETLNHESYEASKVRITRRLAERGYFDADFVSRRVEVTRAEHAADIDLVWESGPRYDMGTITFTQQPERIIRDSLLEQLIYWNEGEYYHQGRLDRFRQSLSQLDYFAAIDIVPQPDQAVDGRVPVEVTLTPAKRSVYTAGVSYSTLDGPGIRLGLERRYLNDRGHKLLSQVDYAKRRKTATVQYRIPAFAWLDGWYIVGAQGVDEQSKYIDSRRIEFTGSRTGKINRYLTATASMHALRERWRYAINRDQDGDGVPEPLPYQYGTYVYPSLRADYVDADNALFPRDALAGRLEIRGGAEGLGSDANFAQAYGSLRWYRGVGERNRLIARGEVGHTFTGDLVNLPPSLRYYAGGDRSIRGYGWREVGPSEETEGGRYYTGGKSLATGSVEFEHYFNDTWGVAGFVDSGSAFDDRPDWRTGVGVGLRWVSPVGPLRLDLARGLNDPESSFQIYLNIGADL</sequence>
<protein>
    <recommendedName>
        <fullName evidence="3">Translocation and assembly module subunit TamA</fullName>
    </recommendedName>
    <alternativeName>
        <fullName evidence="9">Autotransporter assembly factor TamA</fullName>
    </alternativeName>
</protein>
<dbReference type="OrthoDB" id="9769707at2"/>
<evidence type="ECO:0000256" key="3">
    <source>
        <dbReference type="ARBA" id="ARBA00015419"/>
    </source>
</evidence>
<name>A0A514BVS9_9GAMM</name>
<feature type="domain" description="Bacterial surface antigen (D15)" evidence="11">
    <location>
        <begin position="434"/>
        <end position="614"/>
    </location>
</feature>
<evidence type="ECO:0000256" key="6">
    <source>
        <dbReference type="ARBA" id="ARBA00022729"/>
    </source>
</evidence>
<dbReference type="Proteomes" id="UP000317199">
    <property type="component" value="Chromosome"/>
</dbReference>
<evidence type="ECO:0000256" key="9">
    <source>
        <dbReference type="ARBA" id="ARBA00033063"/>
    </source>
</evidence>
<dbReference type="Pfam" id="PF01103">
    <property type="entry name" value="Omp85"/>
    <property type="match status" value="1"/>
</dbReference>
<evidence type="ECO:0000259" key="13">
    <source>
        <dbReference type="Pfam" id="PF17243"/>
    </source>
</evidence>
<feature type="domain" description="POTRA" evidence="12">
    <location>
        <begin position="134"/>
        <end position="204"/>
    </location>
</feature>
<evidence type="ECO:0000256" key="1">
    <source>
        <dbReference type="ARBA" id="ARBA00004442"/>
    </source>
</evidence>
<gene>
    <name evidence="14" type="ORF">FKV23_16470</name>
</gene>
<dbReference type="EMBL" id="CP041242">
    <property type="protein sequence ID" value="QDH71508.1"/>
    <property type="molecule type" value="Genomic_DNA"/>
</dbReference>
<evidence type="ECO:0000256" key="4">
    <source>
        <dbReference type="ARBA" id="ARBA00022452"/>
    </source>
</evidence>
<evidence type="ECO:0000313" key="14">
    <source>
        <dbReference type="EMBL" id="QDH71508.1"/>
    </source>
</evidence>
<reference evidence="14 15" key="1">
    <citation type="submission" date="2019-06" db="EMBL/GenBank/DDBJ databases">
        <title>Lysobacter alkalisoli sp. nov. isolated from saline-alkali soil.</title>
        <authorList>
            <person name="Sun J.-Q."/>
            <person name="Xu L."/>
        </authorList>
    </citation>
    <scope>NUCLEOTIDE SEQUENCE [LARGE SCALE GENOMIC DNA]</scope>
    <source>
        <strain evidence="14 15">SJ-36</strain>
    </source>
</reference>
<organism evidence="14 15">
    <name type="scientific">Marilutibacter alkalisoli</name>
    <dbReference type="NCBI Taxonomy" id="2591633"/>
    <lineage>
        <taxon>Bacteria</taxon>
        <taxon>Pseudomonadati</taxon>
        <taxon>Pseudomonadota</taxon>
        <taxon>Gammaproteobacteria</taxon>
        <taxon>Lysobacterales</taxon>
        <taxon>Lysobacteraceae</taxon>
        <taxon>Marilutibacter</taxon>
    </lineage>
</organism>
<dbReference type="Pfam" id="PF17243">
    <property type="entry name" value="POTRA_TamA_1"/>
    <property type="match status" value="1"/>
</dbReference>
<dbReference type="InterPro" id="IPR010827">
    <property type="entry name" value="BamA/TamA_POTRA"/>
</dbReference>
<keyword evidence="6" id="KW-0732">Signal</keyword>
<comment type="similarity">
    <text evidence="2">Belongs to the TamA family.</text>
</comment>
<evidence type="ECO:0000259" key="11">
    <source>
        <dbReference type="Pfam" id="PF01103"/>
    </source>
</evidence>
<dbReference type="PANTHER" id="PTHR12815:SF47">
    <property type="entry name" value="TRANSLOCATION AND ASSEMBLY MODULE SUBUNIT TAMA"/>
    <property type="match status" value="1"/>
</dbReference>
<evidence type="ECO:0000256" key="5">
    <source>
        <dbReference type="ARBA" id="ARBA00022692"/>
    </source>
</evidence>
<keyword evidence="8" id="KW-0998">Cell outer membrane</keyword>
<evidence type="ECO:0000256" key="2">
    <source>
        <dbReference type="ARBA" id="ARBA00010248"/>
    </source>
</evidence>
<dbReference type="InterPro" id="IPR000184">
    <property type="entry name" value="Bac_surfAg_D15"/>
</dbReference>
<dbReference type="GO" id="GO:0009306">
    <property type="term" value="P:protein secretion"/>
    <property type="evidence" value="ECO:0007669"/>
    <property type="project" value="TreeGrafter"/>
</dbReference>